<dbReference type="PANTHER" id="PTHR10566:SF123">
    <property type="entry name" value="PROTEIN KINASE SUPERFAMILY PROTEIN"/>
    <property type="match status" value="1"/>
</dbReference>
<evidence type="ECO:0000256" key="2">
    <source>
        <dbReference type="SAM" id="Phobius"/>
    </source>
</evidence>
<evidence type="ECO:0000313" key="5">
    <source>
        <dbReference type="RefSeq" id="XP_022746299.1"/>
    </source>
</evidence>
<feature type="domain" description="Protein kinase" evidence="3">
    <location>
        <begin position="288"/>
        <end position="636"/>
    </location>
</feature>
<dbReference type="PANTHER" id="PTHR10566">
    <property type="entry name" value="CHAPERONE-ACTIVITY OF BC1 COMPLEX CABC1 -RELATED"/>
    <property type="match status" value="1"/>
</dbReference>
<dbReference type="InterPro" id="IPR004147">
    <property type="entry name" value="ABC1_dom"/>
</dbReference>
<dbReference type="InterPro" id="IPR000719">
    <property type="entry name" value="Prot_kinase_dom"/>
</dbReference>
<dbReference type="OrthoDB" id="427480at2759"/>
<dbReference type="Proteomes" id="UP000515121">
    <property type="component" value="Unplaced"/>
</dbReference>
<dbReference type="GO" id="GO:0004672">
    <property type="term" value="F:protein kinase activity"/>
    <property type="evidence" value="ECO:0007669"/>
    <property type="project" value="InterPro"/>
</dbReference>
<evidence type="ECO:0000256" key="1">
    <source>
        <dbReference type="ARBA" id="ARBA00009670"/>
    </source>
</evidence>
<protein>
    <submittedName>
        <fullName evidence="5">Uncharacterized protein LOC111296321 isoform X1</fullName>
    </submittedName>
</protein>
<dbReference type="InterPro" id="IPR050154">
    <property type="entry name" value="UbiB_kinase"/>
</dbReference>
<sequence>MALTTSLTAAIPVTALRDNRRVVKTTTYRRKQRQRGKLQQPQQQRQVQMVFGNFSHFGDVVQRDMEFLKKGVKRGAEWANETFRIPQVKKALDDFVWLRNFEDPHFSPPAQSPLWPQPYYPELSGLDLMMADLKALEAYVSHFYYQSKEWSKPLPEAYDAEEVVDYFRRRPHVVAFRLLEVFSSFASAAIRIRMSGVKEFLRPGSAKGIDENLSQYNFGMVLKETMLSLGPTFIKVGQSLSTRPDIIGPEISKALSELHDQIPPFPRTVAMKIMEEDLGSPIGSFFSYISEEPVAAASFGQVYRGSTLDGFDVAVKVQRPNLLHVVVRDIYILRLGLGLLQKIAKRKSDPRLYADELGKGLVGELDYTLEAANASEFLEAHSHFSFMQVPKVFQHLSRKRVLTMEWMVGESPTDLLSVTTSNSINHGSKYLERQKVDAKRRLLDLVNKGVQASLTQLLETGLLHADPHPGNLRYTTSGQIGFLDFGLLCRMEKKHQFAMLASIVHIVNGDWSSLLQALTEMDVVRPGTNIRRVTVDLENALGEVEFKDGIPDVKFSRVLGKIWAVALKYHFRMPPYYTLVLRSLASLEGLAVATDPSFKTFEAAYPFVVHKLLTENSAETRKILHSVVLNKKKEFRWERLAVFLKIGATRKSLQRVVASSGETSLDKLANRTNGVFDIAYLLLRLLPSKEGMVLRRLIMTADGASLVRAVVSKEAKVFRFQLCKIIADILYQWAFEALGQGVPASQYSYRLRLADGPQNSELGTSSRLATTTTGNDYQSLWRDRRLKVIFFKILKSARREPVLMLRFYWASFVMFIAASALAFHRLLVSLSEAYLGPVSFSPKRFAISA</sequence>
<dbReference type="SUPFAM" id="SSF56112">
    <property type="entry name" value="Protein kinase-like (PK-like)"/>
    <property type="match status" value="1"/>
</dbReference>
<dbReference type="PROSITE" id="PS50011">
    <property type="entry name" value="PROTEIN_KINASE_DOM"/>
    <property type="match status" value="1"/>
</dbReference>
<dbReference type="KEGG" id="dzi:111296321"/>
<accession>A0A6P5Z0H0</accession>
<keyword evidence="2" id="KW-1133">Transmembrane helix</keyword>
<dbReference type="GeneID" id="111296321"/>
<feature type="transmembrane region" description="Helical" evidence="2">
    <location>
        <begin position="807"/>
        <end position="827"/>
    </location>
</feature>
<proteinExistence type="inferred from homology"/>
<reference evidence="5" key="1">
    <citation type="submission" date="2025-08" db="UniProtKB">
        <authorList>
            <consortium name="RefSeq"/>
        </authorList>
    </citation>
    <scope>IDENTIFICATION</scope>
    <source>
        <tissue evidence="5">Fruit stalk</tissue>
    </source>
</reference>
<keyword evidence="2" id="KW-0812">Transmembrane</keyword>
<comment type="similarity">
    <text evidence="1">Belongs to the protein kinase superfamily. ADCK protein kinase family.</text>
</comment>
<name>A0A6P5Z0H0_DURZI</name>
<evidence type="ECO:0000313" key="4">
    <source>
        <dbReference type="Proteomes" id="UP000515121"/>
    </source>
</evidence>
<keyword evidence="4" id="KW-1185">Reference proteome</keyword>
<organism evidence="4 5">
    <name type="scientific">Durio zibethinus</name>
    <name type="common">Durian</name>
    <dbReference type="NCBI Taxonomy" id="66656"/>
    <lineage>
        <taxon>Eukaryota</taxon>
        <taxon>Viridiplantae</taxon>
        <taxon>Streptophyta</taxon>
        <taxon>Embryophyta</taxon>
        <taxon>Tracheophyta</taxon>
        <taxon>Spermatophyta</taxon>
        <taxon>Magnoliopsida</taxon>
        <taxon>eudicotyledons</taxon>
        <taxon>Gunneridae</taxon>
        <taxon>Pentapetalae</taxon>
        <taxon>rosids</taxon>
        <taxon>malvids</taxon>
        <taxon>Malvales</taxon>
        <taxon>Malvaceae</taxon>
        <taxon>Helicteroideae</taxon>
        <taxon>Durio</taxon>
    </lineage>
</organism>
<gene>
    <name evidence="5" type="primary">LOC111296321</name>
</gene>
<dbReference type="CDD" id="cd05121">
    <property type="entry name" value="ABC1_ADCK3-like"/>
    <property type="match status" value="1"/>
</dbReference>
<dbReference type="InterPro" id="IPR011009">
    <property type="entry name" value="Kinase-like_dom_sf"/>
</dbReference>
<evidence type="ECO:0000259" key="3">
    <source>
        <dbReference type="PROSITE" id="PS50011"/>
    </source>
</evidence>
<dbReference type="RefSeq" id="XP_022746299.1">
    <property type="nucleotide sequence ID" value="XM_022890564.1"/>
</dbReference>
<dbReference type="AlphaFoldDB" id="A0A6P5Z0H0"/>
<keyword evidence="2" id="KW-0472">Membrane</keyword>
<dbReference type="Pfam" id="PF03109">
    <property type="entry name" value="ABC1"/>
    <property type="match status" value="1"/>
</dbReference>
<dbReference type="GO" id="GO:0005524">
    <property type="term" value="F:ATP binding"/>
    <property type="evidence" value="ECO:0007669"/>
    <property type="project" value="InterPro"/>
</dbReference>